<dbReference type="Proteomes" id="UP000186559">
    <property type="component" value="Plasmid pTPRO1"/>
</dbReference>
<keyword evidence="2" id="KW-1185">Reference proteome</keyword>
<evidence type="ECO:0000313" key="1">
    <source>
        <dbReference type="EMBL" id="APX25956.1"/>
    </source>
</evidence>
<dbReference type="PIRSF" id="PIRSF001439">
    <property type="entry name" value="CryM"/>
    <property type="match status" value="1"/>
</dbReference>
<keyword evidence="1" id="KW-0614">Plasmid</keyword>
<dbReference type="OrthoDB" id="9785971at2"/>
<dbReference type="Gene3D" id="3.30.1780.10">
    <property type="entry name" value="ornithine cyclodeaminase, domain 1"/>
    <property type="match status" value="1"/>
</dbReference>
<dbReference type="Gene3D" id="3.40.50.720">
    <property type="entry name" value="NAD(P)-binding Rossmann-like Domain"/>
    <property type="match status" value="1"/>
</dbReference>
<sequence>MSDTQGPQDAGAPGQDRLLYLSSADVEAIGLSPGELRTAIADAIRQRRAVVDGGRKMRVQVDEARFFMSMADADPGLGFGVTKWIGYAADNADRGLPAISAQIILNDIETARPVAIMDGAWITTHRTAAISALAARSLARPGATDLGILGCGVQGHSNLMALADALPGLRRVRAASRSTASAEALVRRAQAMGLEAEVVQDPEAVVAASDVVVSALPSIDGITPIVRPQAIRPGALALGVDLGRAWHRDGLAAHVDLFFTDDLAALARNGGNPALAHQGSYDGDLAALLGSAHPGRTSDTQRIMFLFPGMPLADLAVARLVRSRAAERGLGTRLAL</sequence>
<evidence type="ECO:0000313" key="2">
    <source>
        <dbReference type="Proteomes" id="UP000186559"/>
    </source>
</evidence>
<accession>A0A1U7DD08</accession>
<dbReference type="PANTHER" id="PTHR13812:SF19">
    <property type="entry name" value="KETIMINE REDUCTASE MU-CRYSTALLIN"/>
    <property type="match status" value="1"/>
</dbReference>
<dbReference type="RefSeq" id="WP_076625703.1">
    <property type="nucleotide sequence ID" value="NZ_CP014797.1"/>
</dbReference>
<dbReference type="GO" id="GO:0005737">
    <property type="term" value="C:cytoplasm"/>
    <property type="evidence" value="ECO:0007669"/>
    <property type="project" value="TreeGrafter"/>
</dbReference>
<dbReference type="EMBL" id="CP014797">
    <property type="protein sequence ID" value="APX25956.1"/>
    <property type="molecule type" value="Genomic_DNA"/>
</dbReference>
<organism evidence="1 2">
    <name type="scientific">Salipiger profundus</name>
    <dbReference type="NCBI Taxonomy" id="1229727"/>
    <lineage>
        <taxon>Bacteria</taxon>
        <taxon>Pseudomonadati</taxon>
        <taxon>Pseudomonadota</taxon>
        <taxon>Alphaproteobacteria</taxon>
        <taxon>Rhodobacterales</taxon>
        <taxon>Roseobacteraceae</taxon>
        <taxon>Salipiger</taxon>
    </lineage>
</organism>
<keyword evidence="1" id="KW-0456">Lyase</keyword>
<dbReference type="GO" id="GO:0008473">
    <property type="term" value="F:ornithine cyclodeaminase activity"/>
    <property type="evidence" value="ECO:0007669"/>
    <property type="project" value="UniProtKB-EC"/>
</dbReference>
<dbReference type="InterPro" id="IPR023401">
    <property type="entry name" value="ODC_N"/>
</dbReference>
<dbReference type="PANTHER" id="PTHR13812">
    <property type="entry name" value="KETIMINE REDUCTASE MU-CRYSTALLIN"/>
    <property type="match status" value="1"/>
</dbReference>
<dbReference type="EC" id="4.3.1.12" evidence="1"/>
<dbReference type="InterPro" id="IPR036291">
    <property type="entry name" value="NAD(P)-bd_dom_sf"/>
</dbReference>
<proteinExistence type="predicted"/>
<name>A0A1U7DD08_9RHOB</name>
<geneLocation type="plasmid" evidence="2">
    <name>ptpro1</name>
</geneLocation>
<dbReference type="InterPro" id="IPR003462">
    <property type="entry name" value="ODC_Mu_crystall"/>
</dbReference>
<dbReference type="KEGG" id="tpro:Ga0080559_TMP473"/>
<dbReference type="AlphaFoldDB" id="A0A1U7DD08"/>
<protein>
    <submittedName>
        <fullName evidence="1">Ornithine cyclodeaminase</fullName>
        <ecNumber evidence="1">4.3.1.12</ecNumber>
    </submittedName>
</protein>
<dbReference type="SUPFAM" id="SSF51735">
    <property type="entry name" value="NAD(P)-binding Rossmann-fold domains"/>
    <property type="match status" value="1"/>
</dbReference>
<gene>
    <name evidence="1" type="ORF">Ga0080559_TMP473</name>
</gene>
<reference evidence="1 2" key="1">
    <citation type="submission" date="2016-03" db="EMBL/GenBank/DDBJ databases">
        <title>Deep-sea bacteria in the southern Pacific.</title>
        <authorList>
            <person name="Tang K."/>
        </authorList>
    </citation>
    <scope>NUCLEOTIDE SEQUENCE [LARGE SCALE GENOMIC DNA]</scope>
    <source>
        <strain evidence="1 2">JLT2016</strain>
        <plasmid evidence="2">Plasmid ptpro1</plasmid>
    </source>
</reference>
<dbReference type="Pfam" id="PF02423">
    <property type="entry name" value="OCD_Mu_crystall"/>
    <property type="match status" value="1"/>
</dbReference>